<organism evidence="3 4">
    <name type="scientific">Alteriqipengyuania halimionae</name>
    <dbReference type="NCBI Taxonomy" id="1926630"/>
    <lineage>
        <taxon>Bacteria</taxon>
        <taxon>Pseudomonadati</taxon>
        <taxon>Pseudomonadota</taxon>
        <taxon>Alphaproteobacteria</taxon>
        <taxon>Sphingomonadales</taxon>
        <taxon>Erythrobacteraceae</taxon>
        <taxon>Alteriqipengyuania</taxon>
    </lineage>
</organism>
<feature type="compositionally biased region" description="Low complexity" evidence="1">
    <location>
        <begin position="309"/>
        <end position="324"/>
    </location>
</feature>
<accession>A0A6I4U5N2</accession>
<evidence type="ECO:0000313" key="4">
    <source>
        <dbReference type="Proteomes" id="UP000429229"/>
    </source>
</evidence>
<reference evidence="3 4" key="1">
    <citation type="submission" date="2019-12" db="EMBL/GenBank/DDBJ databases">
        <title>Genomic-based taxomic classification of the family Erythrobacteraceae.</title>
        <authorList>
            <person name="Xu L."/>
        </authorList>
    </citation>
    <scope>NUCLEOTIDE SEQUENCE [LARGE SCALE GENOMIC DNA]</scope>
    <source>
        <strain evidence="3 4">LMG 29519</strain>
    </source>
</reference>
<keyword evidence="4" id="KW-1185">Reference proteome</keyword>
<dbReference type="InterPro" id="IPR031571">
    <property type="entry name" value="RcpC_dom"/>
</dbReference>
<gene>
    <name evidence="3" type="primary">cpaB</name>
    <name evidence="3" type="ORF">GRI68_08320</name>
</gene>
<evidence type="ECO:0000256" key="1">
    <source>
        <dbReference type="SAM" id="MobiDB-lite"/>
    </source>
</evidence>
<dbReference type="EMBL" id="WTYR01000001">
    <property type="protein sequence ID" value="MXP10183.1"/>
    <property type="molecule type" value="Genomic_DNA"/>
</dbReference>
<proteinExistence type="predicted"/>
<dbReference type="InterPro" id="IPR013974">
    <property type="entry name" value="SAF"/>
</dbReference>
<dbReference type="Pfam" id="PF16976">
    <property type="entry name" value="RcpC"/>
    <property type="match status" value="1"/>
</dbReference>
<dbReference type="CDD" id="cd11614">
    <property type="entry name" value="SAF_CpaB_FlgA_like"/>
    <property type="match status" value="1"/>
</dbReference>
<dbReference type="Gene3D" id="3.90.1210.10">
    <property type="entry name" value="Antifreeze-like/N-acetylneuraminic acid synthase C-terminal domain"/>
    <property type="match status" value="1"/>
</dbReference>
<evidence type="ECO:0000259" key="2">
    <source>
        <dbReference type="SMART" id="SM00858"/>
    </source>
</evidence>
<dbReference type="OrthoDB" id="163768at2"/>
<dbReference type="SMART" id="SM00858">
    <property type="entry name" value="SAF"/>
    <property type="match status" value="1"/>
</dbReference>
<dbReference type="RefSeq" id="WP_160616813.1">
    <property type="nucleotide sequence ID" value="NZ_WTYR01000001.1"/>
</dbReference>
<feature type="domain" description="SAF" evidence="2">
    <location>
        <begin position="46"/>
        <end position="112"/>
    </location>
</feature>
<dbReference type="AlphaFoldDB" id="A0A6I4U5N2"/>
<dbReference type="Proteomes" id="UP000429229">
    <property type="component" value="Unassembled WGS sequence"/>
</dbReference>
<protein>
    <submittedName>
        <fullName evidence="3">Flp pilus assembly protein CpaB</fullName>
    </submittedName>
</protein>
<evidence type="ECO:0000313" key="3">
    <source>
        <dbReference type="EMBL" id="MXP10183.1"/>
    </source>
</evidence>
<name>A0A6I4U5N2_9SPHN</name>
<dbReference type="NCBIfam" id="TIGR03177">
    <property type="entry name" value="pilus_cpaB"/>
    <property type="match status" value="1"/>
</dbReference>
<feature type="region of interest" description="Disordered" evidence="1">
    <location>
        <begin position="280"/>
        <end position="347"/>
    </location>
</feature>
<sequence length="347" mass="36285">MDRKKLVLLIGAIVVAIGTAMMARSLLGGGAPTPQAQAAAAQPQGPRVLVAQRTLPVGTIITADALNFQLWPADMVQDAYFLDGEADVSKLLGTVVRFPITAGQPLTQGALVSPGDRGFLAAALGPGMRAVTVEVDDQTGVAGFVFPGDRIDLVLTQEVGGQGESLKASETILRNLRVLATDKSRDAVQEQGQTVVTDYRYVTVEVTPKIAEKIAVSKTIGTLSIALRSIADNAGDLESAIASGELDIPEGTSAEDEEKIIRAAMTKPQDVRGSYVTGADVSRFQRRTPPPSGQQGQMPPQGMMPPQGPGAMQYAQPPQGQAAPSRPSGPTVRVTRGKETTVVPTGK</sequence>
<dbReference type="Pfam" id="PF08666">
    <property type="entry name" value="SAF"/>
    <property type="match status" value="1"/>
</dbReference>
<comment type="caution">
    <text evidence="3">The sequence shown here is derived from an EMBL/GenBank/DDBJ whole genome shotgun (WGS) entry which is preliminary data.</text>
</comment>
<dbReference type="InterPro" id="IPR017592">
    <property type="entry name" value="Pilus_assmbl_Flp-typ_CpaB"/>
</dbReference>